<dbReference type="PANTHER" id="PTHR43798:SF24">
    <property type="entry name" value="CIS-3-ALKYL-4-ALKYLOXETAN-2-ONE DECARBOXYLASE"/>
    <property type="match status" value="1"/>
</dbReference>
<dbReference type="GO" id="GO:0018786">
    <property type="term" value="F:haloalkane dehalogenase activity"/>
    <property type="evidence" value="ECO:0007669"/>
    <property type="project" value="UniProtKB-EC"/>
</dbReference>
<dbReference type="InterPro" id="IPR000639">
    <property type="entry name" value="Epox_hydrolase-like"/>
</dbReference>
<sequence length="297" mass="32397">MPNISVLDSEISYVDIGHGVPFVFLHGNPTSSYLWRNVLPGMGANVRCLAPDLIGMGNSGKPDIAYSFDDHARYLDAWFEAMGLEEVVLVGHDWGGALAFDRAARHPGGVRGVAVMETIVRPMTWADFPDSARPRYEALRGAGTGEAKVLDENFFIEFALRATVLNGLSDEDLDAYRKPYPTRDSRRPLLAWPRAMPINGEPADVIARIEAYDRWLAESPDVPKLLLTFEGSPETLMIGAEMTAWCTENIAGIEVENCGPARHAAPEDQPEAIAAAIAGWADRHGLRANAQALARTA</sequence>
<dbReference type="Gene3D" id="3.40.50.1820">
    <property type="entry name" value="alpha/beta hydrolase"/>
    <property type="match status" value="1"/>
</dbReference>
<dbReference type="PRINTS" id="PR00412">
    <property type="entry name" value="EPOXHYDRLASE"/>
</dbReference>
<dbReference type="InterPro" id="IPR029058">
    <property type="entry name" value="AB_hydrolase_fold"/>
</dbReference>
<dbReference type="InterPro" id="IPR000073">
    <property type="entry name" value="AB_hydrolase_1"/>
</dbReference>
<dbReference type="GO" id="GO:0016020">
    <property type="term" value="C:membrane"/>
    <property type="evidence" value="ECO:0007669"/>
    <property type="project" value="TreeGrafter"/>
</dbReference>
<name>A0A7X0F9J4_9HYPH</name>
<evidence type="ECO:0000259" key="1">
    <source>
        <dbReference type="Pfam" id="PF00561"/>
    </source>
</evidence>
<keyword evidence="2" id="KW-0378">Hydrolase</keyword>
<dbReference type="PANTHER" id="PTHR43798">
    <property type="entry name" value="MONOACYLGLYCEROL LIPASE"/>
    <property type="match status" value="1"/>
</dbReference>
<dbReference type="AlphaFoldDB" id="A0A7X0F9J4"/>
<gene>
    <name evidence="2" type="ORF">GGR00_003442</name>
</gene>
<keyword evidence="3" id="KW-1185">Reference proteome</keyword>
<dbReference type="SUPFAM" id="SSF53474">
    <property type="entry name" value="alpha/beta-Hydrolases"/>
    <property type="match status" value="1"/>
</dbReference>
<protein>
    <submittedName>
        <fullName evidence="2">Haloalkane dehalogenase</fullName>
        <ecNumber evidence="2">3.8.1.5</ecNumber>
    </submittedName>
</protein>
<dbReference type="InterPro" id="IPR050266">
    <property type="entry name" value="AB_hydrolase_sf"/>
</dbReference>
<dbReference type="NCBIfam" id="NF002938">
    <property type="entry name" value="PRK03592.1"/>
    <property type="match status" value="1"/>
</dbReference>
<dbReference type="Pfam" id="PF00561">
    <property type="entry name" value="Abhydrolase_1"/>
    <property type="match status" value="1"/>
</dbReference>
<dbReference type="EC" id="3.8.1.5" evidence="2"/>
<dbReference type="PRINTS" id="PR00111">
    <property type="entry name" value="ABHYDROLASE"/>
</dbReference>
<accession>A0A7X0F9J4</accession>
<dbReference type="EMBL" id="JACHOU010000008">
    <property type="protein sequence ID" value="MBB6355638.1"/>
    <property type="molecule type" value="Genomic_DNA"/>
</dbReference>
<proteinExistence type="predicted"/>
<organism evidence="2 3">
    <name type="scientific">Aminobacter aganoensis</name>
    <dbReference type="NCBI Taxonomy" id="83264"/>
    <lineage>
        <taxon>Bacteria</taxon>
        <taxon>Pseudomonadati</taxon>
        <taxon>Pseudomonadota</taxon>
        <taxon>Alphaproteobacteria</taxon>
        <taxon>Hyphomicrobiales</taxon>
        <taxon>Phyllobacteriaceae</taxon>
        <taxon>Aminobacter</taxon>
    </lineage>
</organism>
<dbReference type="RefSeq" id="WP_055975250.1">
    <property type="nucleotide sequence ID" value="NZ_BAABEG010000001.1"/>
</dbReference>
<evidence type="ECO:0000313" key="2">
    <source>
        <dbReference type="EMBL" id="MBB6355638.1"/>
    </source>
</evidence>
<comment type="caution">
    <text evidence="2">The sequence shown here is derived from an EMBL/GenBank/DDBJ whole genome shotgun (WGS) entry which is preliminary data.</text>
</comment>
<feature type="domain" description="AB hydrolase-1" evidence="1">
    <location>
        <begin position="21"/>
        <end position="170"/>
    </location>
</feature>
<dbReference type="Proteomes" id="UP000536262">
    <property type="component" value="Unassembled WGS sequence"/>
</dbReference>
<evidence type="ECO:0000313" key="3">
    <source>
        <dbReference type="Proteomes" id="UP000536262"/>
    </source>
</evidence>
<reference evidence="2 3" key="1">
    <citation type="submission" date="2020-08" db="EMBL/GenBank/DDBJ databases">
        <title>Genomic Encyclopedia of Type Strains, Phase IV (KMG-IV): sequencing the most valuable type-strain genomes for metagenomic binning, comparative biology and taxonomic classification.</title>
        <authorList>
            <person name="Goeker M."/>
        </authorList>
    </citation>
    <scope>NUCLEOTIDE SEQUENCE [LARGE SCALE GENOMIC DNA]</scope>
    <source>
        <strain evidence="2 3">DSM 7051</strain>
    </source>
</reference>